<accession>A0A3N1ZTT2</accession>
<evidence type="ECO:0000313" key="1">
    <source>
        <dbReference type="EMBL" id="ROR53562.1"/>
    </source>
</evidence>
<organism evidence="1 2">
    <name type="scientific">Luteococcus japonicus</name>
    <dbReference type="NCBI Taxonomy" id="33984"/>
    <lineage>
        <taxon>Bacteria</taxon>
        <taxon>Bacillati</taxon>
        <taxon>Actinomycetota</taxon>
        <taxon>Actinomycetes</taxon>
        <taxon>Propionibacteriales</taxon>
        <taxon>Propionibacteriaceae</taxon>
        <taxon>Luteococcus</taxon>
    </lineage>
</organism>
<name>A0A3N1ZTT2_9ACTN</name>
<proteinExistence type="predicted"/>
<dbReference type="EMBL" id="RKHG01000001">
    <property type="protein sequence ID" value="ROR53562.1"/>
    <property type="molecule type" value="Genomic_DNA"/>
</dbReference>
<gene>
    <name evidence="1" type="ORF">EDD41_0719</name>
</gene>
<reference evidence="1 2" key="1">
    <citation type="submission" date="2018-11" db="EMBL/GenBank/DDBJ databases">
        <title>Sequencing the genomes of 1000 actinobacteria strains.</title>
        <authorList>
            <person name="Klenk H.-P."/>
        </authorList>
    </citation>
    <scope>NUCLEOTIDE SEQUENCE [LARGE SCALE GENOMIC DNA]</scope>
    <source>
        <strain evidence="1 2">DSM 10546</strain>
    </source>
</reference>
<evidence type="ECO:0000313" key="2">
    <source>
        <dbReference type="Proteomes" id="UP000275749"/>
    </source>
</evidence>
<dbReference type="AlphaFoldDB" id="A0A3N1ZTT2"/>
<protein>
    <submittedName>
        <fullName evidence="1">Uncharacterized protein</fullName>
    </submittedName>
</protein>
<sequence length="113" mass="12645">MHPRPRIWWVPSYRVQFEIMGLRPGHRPEAVLDGAVKAIRENFHVDDQQVDVVAGSPRITVRFTVPDSSDAEEVSLATLACAAAHEAVDRVAVLGREWILRRSGGRWLPVEPA</sequence>
<comment type="caution">
    <text evidence="1">The sequence shown here is derived from an EMBL/GenBank/DDBJ whole genome shotgun (WGS) entry which is preliminary data.</text>
</comment>
<dbReference type="Proteomes" id="UP000275749">
    <property type="component" value="Unassembled WGS sequence"/>
</dbReference>